<gene>
    <name evidence="1" type="ORF">FHP91_13715</name>
</gene>
<dbReference type="Proteomes" id="UP000319502">
    <property type="component" value="Unassembled WGS sequence"/>
</dbReference>
<keyword evidence="2" id="KW-1185">Reference proteome</keyword>
<reference evidence="1 2" key="1">
    <citation type="submission" date="2019-07" db="EMBL/GenBank/DDBJ databases">
        <title>The pathways for chlorine oxyanion respiration interact through the shared metabolite chlorate.</title>
        <authorList>
            <person name="Barnum T.P."/>
            <person name="Cheng Y."/>
            <person name="Hill K.A."/>
            <person name="Lucas L.N."/>
            <person name="Carlson H.K."/>
            <person name="Coates J.D."/>
        </authorList>
    </citation>
    <scope>NUCLEOTIDE SEQUENCE [LARGE SCALE GENOMIC DNA]</scope>
    <source>
        <strain evidence="1 2">SFB-3</strain>
    </source>
</reference>
<protein>
    <submittedName>
        <fullName evidence="1">Uncharacterized protein</fullName>
    </submittedName>
</protein>
<evidence type="ECO:0000313" key="1">
    <source>
        <dbReference type="EMBL" id="TVO53850.1"/>
    </source>
</evidence>
<proteinExistence type="predicted"/>
<sequence>MSAPAIVFDADGAYWEKDPGASLDVGFDWSEWLASAQATALDSSVWAAEPGISISAPQDADGVTSVLVSGGTIASGKYTDYELTNTIAAGSLVDVRRMRVRVKKT</sequence>
<dbReference type="EMBL" id="VMNK01000014">
    <property type="protein sequence ID" value="TVO53850.1"/>
    <property type="molecule type" value="Genomic_DNA"/>
</dbReference>
<organism evidence="1 2">
    <name type="scientific">Denitromonas halophila</name>
    <dbReference type="NCBI Taxonomy" id="1629404"/>
    <lineage>
        <taxon>Bacteria</taxon>
        <taxon>Pseudomonadati</taxon>
        <taxon>Pseudomonadota</taxon>
        <taxon>Betaproteobacteria</taxon>
        <taxon>Rhodocyclales</taxon>
        <taxon>Zoogloeaceae</taxon>
        <taxon>Denitromonas</taxon>
    </lineage>
</organism>
<comment type="caution">
    <text evidence="1">The sequence shown here is derived from an EMBL/GenBank/DDBJ whole genome shotgun (WGS) entry which is preliminary data.</text>
</comment>
<name>A0A557QLR8_9RHOO</name>
<evidence type="ECO:0000313" key="2">
    <source>
        <dbReference type="Proteomes" id="UP000319502"/>
    </source>
</evidence>
<dbReference type="RefSeq" id="WP_144310139.1">
    <property type="nucleotide sequence ID" value="NZ_VMNK01000014.1"/>
</dbReference>
<dbReference type="AlphaFoldDB" id="A0A557QLR8"/>
<dbReference type="Pfam" id="PF23148">
    <property type="entry name" value="Gp77"/>
    <property type="match status" value="1"/>
</dbReference>
<accession>A0A557QLR8</accession>
<dbReference type="InterPro" id="IPR056928">
    <property type="entry name" value="Gp77-like"/>
</dbReference>